<dbReference type="InterPro" id="IPR050295">
    <property type="entry name" value="Plant_2OG-oxidoreductases"/>
</dbReference>
<proteinExistence type="predicted"/>
<evidence type="ECO:0000256" key="1">
    <source>
        <dbReference type="ARBA" id="ARBA00022723"/>
    </source>
</evidence>
<keyword evidence="1" id="KW-0479">Metal-binding</keyword>
<keyword evidence="2" id="KW-0408">Iron</keyword>
<name>A0A7J0EFU7_9ERIC</name>
<evidence type="ECO:0000256" key="2">
    <source>
        <dbReference type="ARBA" id="ARBA00023004"/>
    </source>
</evidence>
<dbReference type="Pfam" id="PF14226">
    <property type="entry name" value="DIOX_N"/>
    <property type="match status" value="1"/>
</dbReference>
<dbReference type="Proteomes" id="UP000585474">
    <property type="component" value="Unassembled WGS sequence"/>
</dbReference>
<protein>
    <recommendedName>
        <fullName evidence="3">Non-haem dioxygenase N-terminal domain-containing protein</fullName>
    </recommendedName>
</protein>
<dbReference type="AlphaFoldDB" id="A0A7J0EFU7"/>
<reference evidence="4 5" key="1">
    <citation type="submission" date="2019-07" db="EMBL/GenBank/DDBJ databases">
        <title>De Novo Assembly of kiwifruit Actinidia rufa.</title>
        <authorList>
            <person name="Sugita-Konishi S."/>
            <person name="Sato K."/>
            <person name="Mori E."/>
            <person name="Abe Y."/>
            <person name="Kisaki G."/>
            <person name="Hamano K."/>
            <person name="Suezawa K."/>
            <person name="Otani M."/>
            <person name="Fukuda T."/>
            <person name="Manabe T."/>
            <person name="Gomi K."/>
            <person name="Tabuchi M."/>
            <person name="Akimitsu K."/>
            <person name="Kataoka I."/>
        </authorList>
    </citation>
    <scope>NUCLEOTIDE SEQUENCE [LARGE SCALE GENOMIC DNA]</scope>
    <source>
        <strain evidence="5">cv. Fuchu</strain>
    </source>
</reference>
<organism evidence="4 5">
    <name type="scientific">Actinidia rufa</name>
    <dbReference type="NCBI Taxonomy" id="165716"/>
    <lineage>
        <taxon>Eukaryota</taxon>
        <taxon>Viridiplantae</taxon>
        <taxon>Streptophyta</taxon>
        <taxon>Embryophyta</taxon>
        <taxon>Tracheophyta</taxon>
        <taxon>Spermatophyta</taxon>
        <taxon>Magnoliopsida</taxon>
        <taxon>eudicotyledons</taxon>
        <taxon>Gunneridae</taxon>
        <taxon>Pentapetalae</taxon>
        <taxon>asterids</taxon>
        <taxon>Ericales</taxon>
        <taxon>Actinidiaceae</taxon>
        <taxon>Actinidia</taxon>
    </lineage>
</organism>
<evidence type="ECO:0000313" key="4">
    <source>
        <dbReference type="EMBL" id="GFY85331.1"/>
    </source>
</evidence>
<dbReference type="SUPFAM" id="SSF51197">
    <property type="entry name" value="Clavaminate synthase-like"/>
    <property type="match status" value="1"/>
</dbReference>
<dbReference type="InterPro" id="IPR027443">
    <property type="entry name" value="IPNS-like_sf"/>
</dbReference>
<dbReference type="GO" id="GO:0046872">
    <property type="term" value="F:metal ion binding"/>
    <property type="evidence" value="ECO:0007669"/>
    <property type="project" value="UniProtKB-KW"/>
</dbReference>
<gene>
    <name evidence="4" type="ORF">Acr_04g0000690</name>
</gene>
<dbReference type="Gene3D" id="2.60.120.330">
    <property type="entry name" value="B-lactam Antibiotic, Isopenicillin N Synthase, Chain"/>
    <property type="match status" value="1"/>
</dbReference>
<feature type="domain" description="Non-haem dioxygenase N-terminal" evidence="3">
    <location>
        <begin position="40"/>
        <end position="146"/>
    </location>
</feature>
<dbReference type="OrthoDB" id="1698379at2759"/>
<keyword evidence="5" id="KW-1185">Reference proteome</keyword>
<evidence type="ECO:0000259" key="3">
    <source>
        <dbReference type="Pfam" id="PF14226"/>
    </source>
</evidence>
<dbReference type="PANTHER" id="PTHR47991">
    <property type="entry name" value="OXOGLUTARATE/IRON-DEPENDENT DIOXYGENASE"/>
    <property type="match status" value="1"/>
</dbReference>
<dbReference type="InterPro" id="IPR026992">
    <property type="entry name" value="DIOX_N"/>
</dbReference>
<accession>A0A7J0EFU7</accession>
<sequence>MEVERVQALSHGGLHELPAQFIRLPHERPENSKAVEGVTIPVISFSQPHDVVVEEIFKACSEWGFFLLTDHEIEPSLIGRLKEVGEEFFKLPQKEKESYANDPSTGSFEGYGTKMTRNLDEKVEWVDYYFHFTSPPSRVNLDIWPKNPPSYRIICIALLLLLWELEEFLSNLLQPADQRRFDLVIGEKEKSPFTTSLEYFFHHHIVRLRERDHGDRDPFHGLAVLGPLVGFVPKIAFICRMPRFLADLTLLSRIVAGKWLQDSTRSQLRLKIQVLEIQLIP</sequence>
<evidence type="ECO:0000313" key="5">
    <source>
        <dbReference type="Proteomes" id="UP000585474"/>
    </source>
</evidence>
<dbReference type="EMBL" id="BJWL01000004">
    <property type="protein sequence ID" value="GFY85331.1"/>
    <property type="molecule type" value="Genomic_DNA"/>
</dbReference>
<comment type="caution">
    <text evidence="4">The sequence shown here is derived from an EMBL/GenBank/DDBJ whole genome shotgun (WGS) entry which is preliminary data.</text>
</comment>